<dbReference type="Proteomes" id="UP001265746">
    <property type="component" value="Unassembled WGS sequence"/>
</dbReference>
<feature type="region of interest" description="Disordered" evidence="1">
    <location>
        <begin position="1"/>
        <end position="83"/>
    </location>
</feature>
<feature type="compositionally biased region" description="Polar residues" evidence="1">
    <location>
        <begin position="12"/>
        <end position="24"/>
    </location>
</feature>
<proteinExistence type="predicted"/>
<reference evidence="2" key="1">
    <citation type="submission" date="2023-06" db="EMBL/GenBank/DDBJ databases">
        <authorList>
            <person name="Noh H."/>
        </authorList>
    </citation>
    <scope>NUCLEOTIDE SEQUENCE</scope>
    <source>
        <strain evidence="2">DUCC20226</strain>
    </source>
</reference>
<feature type="compositionally biased region" description="Basic residues" evidence="1">
    <location>
        <begin position="1"/>
        <end position="11"/>
    </location>
</feature>
<comment type="caution">
    <text evidence="2">The sequence shown here is derived from an EMBL/GenBank/DDBJ whole genome shotgun (WGS) entry which is preliminary data.</text>
</comment>
<dbReference type="EMBL" id="JAUJFL010000002">
    <property type="protein sequence ID" value="KAK2611463.1"/>
    <property type="molecule type" value="Genomic_DNA"/>
</dbReference>
<name>A0AAD9SM36_PHOAM</name>
<evidence type="ECO:0000313" key="2">
    <source>
        <dbReference type="EMBL" id="KAK2611463.1"/>
    </source>
</evidence>
<sequence>MKSRGKNRPRHTTSAVPNPHSATSAREIDPPPPYHKLDLLGEGIRQPSRTTERAEDTETLRVRNPRPRAPYANSRPLTPPRHMKTPIETARAAGEAAVTGMVRALDEQDPKMVAARTAQAIAVAVSTSRSYAAFIAAVTAVESTAILLAEDSRDNMPLIWYNERAKNSIRTAADTAMTADAGLTFIGPWPFNLHDNRSSGSPSRTTHQCPTCSYAPSTG</sequence>
<evidence type="ECO:0000256" key="1">
    <source>
        <dbReference type="SAM" id="MobiDB-lite"/>
    </source>
</evidence>
<dbReference type="AlphaFoldDB" id="A0AAD9SM36"/>
<feature type="compositionally biased region" description="Basic and acidic residues" evidence="1">
    <location>
        <begin position="50"/>
        <end position="61"/>
    </location>
</feature>
<evidence type="ECO:0000313" key="3">
    <source>
        <dbReference type="Proteomes" id="UP001265746"/>
    </source>
</evidence>
<accession>A0AAD9SM36</accession>
<keyword evidence="3" id="KW-1185">Reference proteome</keyword>
<protein>
    <submittedName>
        <fullName evidence="2">Uncharacterized protein</fullName>
    </submittedName>
</protein>
<feature type="compositionally biased region" description="Polar residues" evidence="1">
    <location>
        <begin position="198"/>
        <end position="219"/>
    </location>
</feature>
<feature type="region of interest" description="Disordered" evidence="1">
    <location>
        <begin position="196"/>
        <end position="219"/>
    </location>
</feature>
<organism evidence="2 3">
    <name type="scientific">Phomopsis amygdali</name>
    <name type="common">Fusicoccum amygdali</name>
    <dbReference type="NCBI Taxonomy" id="1214568"/>
    <lineage>
        <taxon>Eukaryota</taxon>
        <taxon>Fungi</taxon>
        <taxon>Dikarya</taxon>
        <taxon>Ascomycota</taxon>
        <taxon>Pezizomycotina</taxon>
        <taxon>Sordariomycetes</taxon>
        <taxon>Sordariomycetidae</taxon>
        <taxon>Diaporthales</taxon>
        <taxon>Diaporthaceae</taxon>
        <taxon>Diaporthe</taxon>
    </lineage>
</organism>
<gene>
    <name evidence="2" type="ORF">N8I77_004801</name>
</gene>